<organism evidence="3 4">
    <name type="scientific">Sphingosinicella rhizophila</name>
    <dbReference type="NCBI Taxonomy" id="3050082"/>
    <lineage>
        <taxon>Bacteria</taxon>
        <taxon>Pseudomonadati</taxon>
        <taxon>Pseudomonadota</taxon>
        <taxon>Alphaproteobacteria</taxon>
        <taxon>Sphingomonadales</taxon>
        <taxon>Sphingosinicellaceae</taxon>
        <taxon>Sphingosinicella</taxon>
    </lineage>
</organism>
<keyword evidence="1" id="KW-1133">Transmembrane helix</keyword>
<dbReference type="EMBL" id="JAVUPU010000004">
    <property type="protein sequence ID" value="MDT9599223.1"/>
    <property type="molecule type" value="Genomic_DNA"/>
</dbReference>
<keyword evidence="4" id="KW-1185">Reference proteome</keyword>
<name>A0ABU3Q735_9SPHN</name>
<evidence type="ECO:0000259" key="2">
    <source>
        <dbReference type="Pfam" id="PF07238"/>
    </source>
</evidence>
<dbReference type="Proteomes" id="UP001259572">
    <property type="component" value="Unassembled WGS sequence"/>
</dbReference>
<comment type="caution">
    <text evidence="3">The sequence shown here is derived from an EMBL/GenBank/DDBJ whole genome shotgun (WGS) entry which is preliminary data.</text>
</comment>
<evidence type="ECO:0000256" key="1">
    <source>
        <dbReference type="SAM" id="Phobius"/>
    </source>
</evidence>
<evidence type="ECO:0000313" key="4">
    <source>
        <dbReference type="Proteomes" id="UP001259572"/>
    </source>
</evidence>
<sequence length="180" mass="19197">MGLLTAQQWVERREPRTKVLIAIRVRGDGLATEACLRDVSSRGVLVQTGKPPPRGTIVELIGPFQPMVGRVVWSSGRRFGAELREHLNVKALTTGSLDRRRLDAEAASAGGVDRRARAPARQSCLRVGPWLQKGAVMLIGATVAISMALIAYDALADATQSVQSALTDPPAPSNPSELGP</sequence>
<evidence type="ECO:0000313" key="3">
    <source>
        <dbReference type="EMBL" id="MDT9599223.1"/>
    </source>
</evidence>
<keyword evidence="1" id="KW-0812">Transmembrane</keyword>
<reference evidence="3 4" key="1">
    <citation type="submission" date="2023-05" db="EMBL/GenBank/DDBJ databases">
        <authorList>
            <person name="Guo Y."/>
        </authorList>
    </citation>
    <scope>NUCLEOTIDE SEQUENCE [LARGE SCALE GENOMIC DNA]</scope>
    <source>
        <strain evidence="3 4">GR2756</strain>
    </source>
</reference>
<feature type="transmembrane region" description="Helical" evidence="1">
    <location>
        <begin position="135"/>
        <end position="155"/>
    </location>
</feature>
<dbReference type="RefSeq" id="WP_315725950.1">
    <property type="nucleotide sequence ID" value="NZ_JAVUPU010000004.1"/>
</dbReference>
<gene>
    <name evidence="3" type="ORF">RQX22_09700</name>
</gene>
<dbReference type="InterPro" id="IPR009875">
    <property type="entry name" value="PilZ_domain"/>
</dbReference>
<dbReference type="SUPFAM" id="SSF141371">
    <property type="entry name" value="PilZ domain-like"/>
    <property type="match status" value="1"/>
</dbReference>
<proteinExistence type="predicted"/>
<feature type="domain" description="PilZ" evidence="2">
    <location>
        <begin position="12"/>
        <end position="87"/>
    </location>
</feature>
<dbReference type="Pfam" id="PF07238">
    <property type="entry name" value="PilZ"/>
    <property type="match status" value="1"/>
</dbReference>
<protein>
    <submittedName>
        <fullName evidence="3">PilZ domain-containing protein</fullName>
    </submittedName>
</protein>
<keyword evidence="1" id="KW-0472">Membrane</keyword>
<accession>A0ABU3Q735</accession>